<gene>
    <name evidence="2" type="ORF">Pyn_18891</name>
</gene>
<dbReference type="EMBL" id="PJQY01000407">
    <property type="protein sequence ID" value="PQQ11220.1"/>
    <property type="molecule type" value="Genomic_DNA"/>
</dbReference>
<sequence length="62" mass="6476">MTTTEQGEVSTADQGEVEVDDGVREVVTVAVPGSGGEVEGHADSEEIEDGWSADEHPSTMTQ</sequence>
<feature type="compositionally biased region" description="Basic and acidic residues" evidence="1">
    <location>
        <begin position="53"/>
        <end position="62"/>
    </location>
</feature>
<reference evidence="2 3" key="1">
    <citation type="submission" date="2018-02" db="EMBL/GenBank/DDBJ databases">
        <title>Draft genome of wild Prunus yedoensis var. nudiflora.</title>
        <authorList>
            <person name="Baek S."/>
            <person name="Kim J.-H."/>
            <person name="Choi K."/>
            <person name="Kim G.-B."/>
            <person name="Cho A."/>
            <person name="Jang H."/>
            <person name="Shin C.-H."/>
            <person name="Yu H.-J."/>
            <person name="Mun J.-H."/>
        </authorList>
    </citation>
    <scope>NUCLEOTIDE SEQUENCE [LARGE SCALE GENOMIC DNA]</scope>
    <source>
        <strain evidence="3">cv. Jeju island</strain>
        <tissue evidence="2">Leaf</tissue>
    </source>
</reference>
<proteinExistence type="predicted"/>
<dbReference type="AlphaFoldDB" id="A0A314YXJ3"/>
<organism evidence="2 3">
    <name type="scientific">Prunus yedoensis var. nudiflora</name>
    <dbReference type="NCBI Taxonomy" id="2094558"/>
    <lineage>
        <taxon>Eukaryota</taxon>
        <taxon>Viridiplantae</taxon>
        <taxon>Streptophyta</taxon>
        <taxon>Embryophyta</taxon>
        <taxon>Tracheophyta</taxon>
        <taxon>Spermatophyta</taxon>
        <taxon>Magnoliopsida</taxon>
        <taxon>eudicotyledons</taxon>
        <taxon>Gunneridae</taxon>
        <taxon>Pentapetalae</taxon>
        <taxon>rosids</taxon>
        <taxon>fabids</taxon>
        <taxon>Rosales</taxon>
        <taxon>Rosaceae</taxon>
        <taxon>Amygdaloideae</taxon>
        <taxon>Amygdaleae</taxon>
        <taxon>Prunus</taxon>
    </lineage>
</organism>
<protein>
    <submittedName>
        <fullName evidence="2">Uncharacterized protein</fullName>
    </submittedName>
</protein>
<name>A0A314YXJ3_PRUYE</name>
<dbReference type="Proteomes" id="UP000250321">
    <property type="component" value="Unassembled WGS sequence"/>
</dbReference>
<feature type="compositionally biased region" description="Polar residues" evidence="1">
    <location>
        <begin position="1"/>
        <end position="12"/>
    </location>
</feature>
<keyword evidence="3" id="KW-1185">Reference proteome</keyword>
<evidence type="ECO:0000313" key="2">
    <source>
        <dbReference type="EMBL" id="PQQ11220.1"/>
    </source>
</evidence>
<evidence type="ECO:0000313" key="3">
    <source>
        <dbReference type="Proteomes" id="UP000250321"/>
    </source>
</evidence>
<evidence type="ECO:0000256" key="1">
    <source>
        <dbReference type="SAM" id="MobiDB-lite"/>
    </source>
</evidence>
<comment type="caution">
    <text evidence="2">The sequence shown here is derived from an EMBL/GenBank/DDBJ whole genome shotgun (WGS) entry which is preliminary data.</text>
</comment>
<feature type="region of interest" description="Disordered" evidence="1">
    <location>
        <begin position="1"/>
        <end position="62"/>
    </location>
</feature>
<accession>A0A314YXJ3</accession>